<keyword evidence="2" id="KW-1185">Reference proteome</keyword>
<sequence length="35" mass="3958">MAAIIVAVGCVVMAAISLPRKARERHRLGRRSRRR</sequence>
<protein>
    <submittedName>
        <fullName evidence="1">Uncharacterized protein</fullName>
    </submittedName>
</protein>
<comment type="caution">
    <text evidence="1">The sequence shown here is derived from an EMBL/GenBank/DDBJ whole genome shotgun (WGS) entry which is preliminary data.</text>
</comment>
<reference evidence="1 2" key="1">
    <citation type="submission" date="2023-04" db="EMBL/GenBank/DDBJ databases">
        <title>Forest soil microbial communities from Buena Vista Peninsula, Colon Province, Panama.</title>
        <authorList>
            <person name="Bouskill N."/>
        </authorList>
    </citation>
    <scope>NUCLEOTIDE SEQUENCE [LARGE SCALE GENOMIC DNA]</scope>
    <source>
        <strain evidence="1 2">CFH S0262</strain>
    </source>
</reference>
<gene>
    <name evidence="1" type="ORF">M2280_000991</name>
</gene>
<dbReference type="Proteomes" id="UP001160334">
    <property type="component" value="Unassembled WGS sequence"/>
</dbReference>
<proteinExistence type="predicted"/>
<evidence type="ECO:0000313" key="1">
    <source>
        <dbReference type="EMBL" id="MDH6279782.1"/>
    </source>
</evidence>
<accession>A0ABT6M646</accession>
<organism evidence="1 2">
    <name type="scientific">Prescottella agglutinans</name>
    <dbReference type="NCBI Taxonomy" id="1644129"/>
    <lineage>
        <taxon>Bacteria</taxon>
        <taxon>Bacillati</taxon>
        <taxon>Actinomycetota</taxon>
        <taxon>Actinomycetes</taxon>
        <taxon>Mycobacteriales</taxon>
        <taxon>Nocardiaceae</taxon>
        <taxon>Prescottella</taxon>
    </lineage>
</organism>
<name>A0ABT6M646_9NOCA</name>
<evidence type="ECO:0000313" key="2">
    <source>
        <dbReference type="Proteomes" id="UP001160334"/>
    </source>
</evidence>
<dbReference type="EMBL" id="JARXVC010000002">
    <property type="protein sequence ID" value="MDH6279782.1"/>
    <property type="molecule type" value="Genomic_DNA"/>
</dbReference>